<dbReference type="InterPro" id="IPR011333">
    <property type="entry name" value="SKP1/BTB/POZ_sf"/>
</dbReference>
<feature type="compositionally biased region" description="Polar residues" evidence="5">
    <location>
        <begin position="256"/>
        <end position="271"/>
    </location>
</feature>
<feature type="compositionally biased region" description="Polar residues" evidence="5">
    <location>
        <begin position="491"/>
        <end position="508"/>
    </location>
</feature>
<comment type="subcellular location">
    <subcellularLocation>
        <location evidence="1 4">Nucleus</location>
    </subcellularLocation>
</comment>
<dbReference type="OrthoDB" id="10261408at2759"/>
<dbReference type="PROSITE" id="PS50960">
    <property type="entry name" value="HTH_PSQ"/>
    <property type="match status" value="1"/>
</dbReference>
<dbReference type="Proteomes" id="UP000494040">
    <property type="component" value="Unassembled WGS sequence"/>
</dbReference>
<dbReference type="RefSeq" id="XP_024082031.1">
    <property type="nucleotide sequence ID" value="XM_024226263.1"/>
</dbReference>
<sequence>MSAQQQYCLRWNNHRSNLLTVFDQLLQNEAFTDVTLACEGGMSVKCHKMVLAACSSYFQSLFTELPCRHPVVVLKDVRYGEMKAILEYMYKGEVNVAQDQLGALLKVAEALKVKGLVEENGSRPQMKRPEDEGNAISTSTTSHAPPSSSVNSEESPPHSTGVHHAGFPKLPYLYGSNKLMGERSGGRMSVPMWPMEGICVPNMQDRQPVRRKKLPSPLLSHDTPILRTVLGQGQADSSQPVPLICRPDSYEPGNHSPFTNGSGPDQETLLNIKQDPSLGDAPSPYTDISNVEEENSERHSLSGLHSSQPHSMYGDSKGGISSAIATYVPTSKPAEWKRYKQYTRNDIMSAIEAVRRGMSAVKAAKKFGVPSRTLYDKVKKLGITTNRQVRRSSNSNGSPAFQYTSYGLDYGREAIAAMGVASNMENSGNFSSPGNNERSLSPNLIKYAHRRSVSPLSLQQIEEDSNQVEDLSITRKPEPPPTSRVIMPPMSQASTMVTTASDSQDNTD</sequence>
<dbReference type="Gene3D" id="1.10.10.60">
    <property type="entry name" value="Homeodomain-like"/>
    <property type="match status" value="1"/>
</dbReference>
<dbReference type="GO" id="GO:0005634">
    <property type="term" value="C:nucleus"/>
    <property type="evidence" value="ECO:0007669"/>
    <property type="project" value="UniProtKB-SubCell"/>
</dbReference>
<dbReference type="PANTHER" id="PTHR23110:SF82">
    <property type="entry name" value="PROTEIN TRAMTRACK, ALPHA ISOFORM"/>
    <property type="match status" value="1"/>
</dbReference>
<dbReference type="InterPro" id="IPR051095">
    <property type="entry name" value="Dros_DevTransReg"/>
</dbReference>
<reference evidence="8" key="1">
    <citation type="submission" date="2022-01" db="UniProtKB">
        <authorList>
            <consortium name="EnsemblMetazoa"/>
        </authorList>
    </citation>
    <scope>IDENTIFICATION</scope>
</reference>
<dbReference type="PROSITE" id="PS50097">
    <property type="entry name" value="BTB"/>
    <property type="match status" value="1"/>
</dbReference>
<accession>A0A8I6SNN2</accession>
<keyword evidence="3 4" id="KW-0539">Nucleus</keyword>
<dbReference type="SUPFAM" id="SSF46689">
    <property type="entry name" value="Homeodomain-like"/>
    <property type="match status" value="1"/>
</dbReference>
<evidence type="ECO:0000259" key="7">
    <source>
        <dbReference type="PROSITE" id="PS50960"/>
    </source>
</evidence>
<keyword evidence="9" id="KW-1185">Reference proteome</keyword>
<dbReference type="InterPro" id="IPR000210">
    <property type="entry name" value="BTB/POZ_dom"/>
</dbReference>
<keyword evidence="2 4" id="KW-0238">DNA-binding</keyword>
<evidence type="ECO:0000256" key="4">
    <source>
        <dbReference type="PROSITE-ProRule" id="PRU00320"/>
    </source>
</evidence>
<dbReference type="PANTHER" id="PTHR23110">
    <property type="entry name" value="BTB DOMAIN TRANSCRIPTION FACTOR"/>
    <property type="match status" value="1"/>
</dbReference>
<feature type="region of interest" description="Disordered" evidence="5">
    <location>
        <begin position="119"/>
        <end position="167"/>
    </location>
</feature>
<dbReference type="GO" id="GO:0003677">
    <property type="term" value="F:DNA binding"/>
    <property type="evidence" value="ECO:0007669"/>
    <property type="project" value="UniProtKB-UniRule"/>
</dbReference>
<dbReference type="InterPro" id="IPR007889">
    <property type="entry name" value="HTH_Psq"/>
</dbReference>
<feature type="compositionally biased region" description="Basic and acidic residues" evidence="5">
    <location>
        <begin position="119"/>
        <end position="131"/>
    </location>
</feature>
<evidence type="ECO:0000313" key="8">
    <source>
        <dbReference type="EnsemblMetazoa" id="XP_024082031.1"/>
    </source>
</evidence>
<dbReference type="FunFam" id="1.10.10.60:FF:000019">
    <property type="entry name" value="Ligand-dependent corepressor isoform 1"/>
    <property type="match status" value="1"/>
</dbReference>
<dbReference type="Pfam" id="PF00651">
    <property type="entry name" value="BTB"/>
    <property type="match status" value="1"/>
</dbReference>
<dbReference type="Gene3D" id="3.30.710.10">
    <property type="entry name" value="Potassium Channel Kv1.1, Chain A"/>
    <property type="match status" value="1"/>
</dbReference>
<dbReference type="Pfam" id="PF05225">
    <property type="entry name" value="HTH_psq"/>
    <property type="match status" value="1"/>
</dbReference>
<dbReference type="GO" id="GO:0006357">
    <property type="term" value="P:regulation of transcription by RNA polymerase II"/>
    <property type="evidence" value="ECO:0007669"/>
    <property type="project" value="TreeGrafter"/>
</dbReference>
<dbReference type="AlphaFoldDB" id="A0A8I6SNN2"/>
<proteinExistence type="predicted"/>
<dbReference type="SUPFAM" id="SSF54695">
    <property type="entry name" value="POZ domain"/>
    <property type="match status" value="1"/>
</dbReference>
<protein>
    <submittedName>
        <fullName evidence="8">Uncharacterized protein</fullName>
    </submittedName>
</protein>
<feature type="region of interest" description="Disordered" evidence="5">
    <location>
        <begin position="462"/>
        <end position="508"/>
    </location>
</feature>
<feature type="domain" description="BTB" evidence="6">
    <location>
        <begin position="32"/>
        <end position="98"/>
    </location>
</feature>
<evidence type="ECO:0000256" key="2">
    <source>
        <dbReference type="ARBA" id="ARBA00023125"/>
    </source>
</evidence>
<feature type="compositionally biased region" description="Low complexity" evidence="5">
    <location>
        <begin position="137"/>
        <end position="159"/>
    </location>
</feature>
<dbReference type="SMART" id="SM00225">
    <property type="entry name" value="BTB"/>
    <property type="match status" value="1"/>
</dbReference>
<evidence type="ECO:0000259" key="6">
    <source>
        <dbReference type="PROSITE" id="PS50097"/>
    </source>
</evidence>
<dbReference type="EnsemblMetazoa" id="XM_024226263.1">
    <property type="protein sequence ID" value="XP_024082031.1"/>
    <property type="gene ID" value="LOC106666678"/>
</dbReference>
<organism evidence="8 9">
    <name type="scientific">Cimex lectularius</name>
    <name type="common">Bed bug</name>
    <name type="synonym">Acanthia lectularia</name>
    <dbReference type="NCBI Taxonomy" id="79782"/>
    <lineage>
        <taxon>Eukaryota</taxon>
        <taxon>Metazoa</taxon>
        <taxon>Ecdysozoa</taxon>
        <taxon>Arthropoda</taxon>
        <taxon>Hexapoda</taxon>
        <taxon>Insecta</taxon>
        <taxon>Pterygota</taxon>
        <taxon>Neoptera</taxon>
        <taxon>Paraneoptera</taxon>
        <taxon>Hemiptera</taxon>
        <taxon>Heteroptera</taxon>
        <taxon>Panheteroptera</taxon>
        <taxon>Cimicomorpha</taxon>
        <taxon>Cimicidae</taxon>
        <taxon>Cimex</taxon>
    </lineage>
</organism>
<dbReference type="InterPro" id="IPR009057">
    <property type="entry name" value="Homeodomain-like_sf"/>
</dbReference>
<feature type="domain" description="HTH psq-type" evidence="7">
    <location>
        <begin position="333"/>
        <end position="384"/>
    </location>
</feature>
<evidence type="ECO:0000256" key="5">
    <source>
        <dbReference type="SAM" id="MobiDB-lite"/>
    </source>
</evidence>
<feature type="DNA-binding region" description="H-T-H motif" evidence="4">
    <location>
        <begin position="360"/>
        <end position="380"/>
    </location>
</feature>
<evidence type="ECO:0000256" key="1">
    <source>
        <dbReference type="ARBA" id="ARBA00004123"/>
    </source>
</evidence>
<name>A0A8I6SNN2_CIMLE</name>
<dbReference type="GeneID" id="106666678"/>
<feature type="region of interest" description="Disordered" evidence="5">
    <location>
        <begin position="232"/>
        <end position="316"/>
    </location>
</feature>
<evidence type="ECO:0000256" key="3">
    <source>
        <dbReference type="ARBA" id="ARBA00023242"/>
    </source>
</evidence>
<dbReference type="CDD" id="cd18315">
    <property type="entry name" value="BTB_POZ_BAB-like"/>
    <property type="match status" value="1"/>
</dbReference>
<evidence type="ECO:0000313" key="9">
    <source>
        <dbReference type="Proteomes" id="UP000494040"/>
    </source>
</evidence>